<keyword evidence="1" id="KW-1133">Transmembrane helix</keyword>
<organism evidence="2 3">
    <name type="scientific">Danxiaibacter flavus</name>
    <dbReference type="NCBI Taxonomy" id="3049108"/>
    <lineage>
        <taxon>Bacteria</taxon>
        <taxon>Pseudomonadati</taxon>
        <taxon>Bacteroidota</taxon>
        <taxon>Chitinophagia</taxon>
        <taxon>Chitinophagales</taxon>
        <taxon>Chitinophagaceae</taxon>
        <taxon>Danxiaibacter</taxon>
    </lineage>
</organism>
<evidence type="ECO:0000313" key="2">
    <source>
        <dbReference type="EMBL" id="MEX6689381.1"/>
    </source>
</evidence>
<gene>
    <name evidence="2" type="ORF">QTN47_17865</name>
</gene>
<dbReference type="Proteomes" id="UP001560573">
    <property type="component" value="Unassembled WGS sequence"/>
</dbReference>
<reference evidence="2 3" key="1">
    <citation type="submission" date="2023-07" db="EMBL/GenBank/DDBJ databases">
        <authorList>
            <person name="Lian W.-H."/>
        </authorList>
    </citation>
    <scope>NUCLEOTIDE SEQUENCE [LARGE SCALE GENOMIC DNA]</scope>
    <source>
        <strain evidence="2 3">SYSU DXS3180</strain>
    </source>
</reference>
<keyword evidence="3" id="KW-1185">Reference proteome</keyword>
<feature type="transmembrane region" description="Helical" evidence="1">
    <location>
        <begin position="9"/>
        <end position="29"/>
    </location>
</feature>
<name>A0ABV3ZHL5_9BACT</name>
<dbReference type="RefSeq" id="WP_369330788.1">
    <property type="nucleotide sequence ID" value="NZ_JAULBC010000006.1"/>
</dbReference>
<keyword evidence="1" id="KW-0472">Membrane</keyword>
<evidence type="ECO:0000256" key="1">
    <source>
        <dbReference type="SAM" id="Phobius"/>
    </source>
</evidence>
<protein>
    <submittedName>
        <fullName evidence="2">Uncharacterized protein</fullName>
    </submittedName>
</protein>
<proteinExistence type="predicted"/>
<comment type="caution">
    <text evidence="2">The sequence shown here is derived from an EMBL/GenBank/DDBJ whole genome shotgun (WGS) entry which is preliminary data.</text>
</comment>
<sequence length="66" mass="7444">MSVNQNLPYVNKSVFVVMILINGAILKVGYINPTWYWLLLPAVPLLLIALYKAGDKEKPRKRSGQS</sequence>
<keyword evidence="1" id="KW-0812">Transmembrane</keyword>
<dbReference type="EMBL" id="JAULBC010000006">
    <property type="protein sequence ID" value="MEX6689381.1"/>
    <property type="molecule type" value="Genomic_DNA"/>
</dbReference>
<accession>A0ABV3ZHL5</accession>
<feature type="transmembrane region" description="Helical" evidence="1">
    <location>
        <begin position="35"/>
        <end position="53"/>
    </location>
</feature>
<evidence type="ECO:0000313" key="3">
    <source>
        <dbReference type="Proteomes" id="UP001560573"/>
    </source>
</evidence>